<dbReference type="PROSITE" id="PS50011">
    <property type="entry name" value="PROTEIN_KINASE_DOM"/>
    <property type="match status" value="1"/>
</dbReference>
<dbReference type="GO" id="GO:0005886">
    <property type="term" value="C:plasma membrane"/>
    <property type="evidence" value="ECO:0007669"/>
    <property type="project" value="TreeGrafter"/>
</dbReference>
<dbReference type="Proteomes" id="UP000316621">
    <property type="component" value="Chromosome 11"/>
</dbReference>
<dbReference type="Gene3D" id="1.10.510.10">
    <property type="entry name" value="Transferase(Phosphotransferase) domain 1"/>
    <property type="match status" value="1"/>
</dbReference>
<evidence type="ECO:0000259" key="3">
    <source>
        <dbReference type="PROSITE" id="PS50011"/>
    </source>
</evidence>
<keyword evidence="2" id="KW-0067">ATP-binding</keyword>
<dbReference type="EMBL" id="CM010725">
    <property type="protein sequence ID" value="RZC83616.1"/>
    <property type="molecule type" value="Genomic_DNA"/>
</dbReference>
<keyword evidence="5" id="KW-1185">Reference proteome</keyword>
<sequence length="232" mass="26314">MLVLFLMQRGHDDGIHNVAADVVIFELQELIAADVVIRREVAIKKHVKMEEPKAFWDEIDVLQLEHLRHPNIIRMIGDNLMMVMELMPLKSLDKSLFDSTGQLLDWDARLKIAEGVAIALQYLHSQDVVVRDVKPHNFLLSEDFDAKLADFGAAILNSSRTSNSSGKMILKGTRGYMDPEEYRGKAQSPKQDVYSFGMVLFELMTGRRTTALPPPVTHLSSLRFFHSIVLLN</sequence>
<protein>
    <recommendedName>
        <fullName evidence="3">Protein kinase domain-containing protein</fullName>
    </recommendedName>
</protein>
<dbReference type="SUPFAM" id="SSF56112">
    <property type="entry name" value="Protein kinase-like (PK-like)"/>
    <property type="match status" value="1"/>
</dbReference>
<dbReference type="InterPro" id="IPR000719">
    <property type="entry name" value="Prot_kinase_dom"/>
</dbReference>
<evidence type="ECO:0000256" key="2">
    <source>
        <dbReference type="ARBA" id="ARBA00022840"/>
    </source>
</evidence>
<dbReference type="SMART" id="SM00220">
    <property type="entry name" value="S_TKc"/>
    <property type="match status" value="1"/>
</dbReference>
<keyword evidence="1" id="KW-0547">Nucleotide-binding</keyword>
<name>A0A4Y7LEF4_PAPSO</name>
<organism evidence="4 5">
    <name type="scientific">Papaver somniferum</name>
    <name type="common">Opium poppy</name>
    <dbReference type="NCBI Taxonomy" id="3469"/>
    <lineage>
        <taxon>Eukaryota</taxon>
        <taxon>Viridiplantae</taxon>
        <taxon>Streptophyta</taxon>
        <taxon>Embryophyta</taxon>
        <taxon>Tracheophyta</taxon>
        <taxon>Spermatophyta</taxon>
        <taxon>Magnoliopsida</taxon>
        <taxon>Ranunculales</taxon>
        <taxon>Papaveraceae</taxon>
        <taxon>Papaveroideae</taxon>
        <taxon>Papaver</taxon>
    </lineage>
</organism>
<dbReference type="InterPro" id="IPR011009">
    <property type="entry name" value="Kinase-like_dom_sf"/>
</dbReference>
<dbReference type="AlphaFoldDB" id="A0A4Y7LEF4"/>
<dbReference type="GO" id="GO:0004672">
    <property type="term" value="F:protein kinase activity"/>
    <property type="evidence" value="ECO:0007669"/>
    <property type="project" value="InterPro"/>
</dbReference>
<evidence type="ECO:0000313" key="5">
    <source>
        <dbReference type="Proteomes" id="UP000316621"/>
    </source>
</evidence>
<dbReference type="PANTHER" id="PTHR27001:SF931">
    <property type="entry name" value="OS11G0664100 PROTEIN"/>
    <property type="match status" value="1"/>
</dbReference>
<evidence type="ECO:0000256" key="1">
    <source>
        <dbReference type="ARBA" id="ARBA00022741"/>
    </source>
</evidence>
<dbReference type="STRING" id="3469.A0A4Y7LEF4"/>
<reference evidence="4 5" key="1">
    <citation type="journal article" date="2018" name="Science">
        <title>The opium poppy genome and morphinan production.</title>
        <authorList>
            <person name="Guo L."/>
            <person name="Winzer T."/>
            <person name="Yang X."/>
            <person name="Li Y."/>
            <person name="Ning Z."/>
            <person name="He Z."/>
            <person name="Teodor R."/>
            <person name="Lu Y."/>
            <person name="Bowser T.A."/>
            <person name="Graham I.A."/>
            <person name="Ye K."/>
        </authorList>
    </citation>
    <scope>NUCLEOTIDE SEQUENCE [LARGE SCALE GENOMIC DNA]</scope>
    <source>
        <strain evidence="5">cv. HN1</strain>
        <tissue evidence="4">Leaves</tissue>
    </source>
</reference>
<dbReference type="GO" id="GO:0005524">
    <property type="term" value="F:ATP binding"/>
    <property type="evidence" value="ECO:0007669"/>
    <property type="project" value="UniProtKB-KW"/>
</dbReference>
<evidence type="ECO:0000313" key="4">
    <source>
        <dbReference type="EMBL" id="RZC83616.1"/>
    </source>
</evidence>
<dbReference type="Gramene" id="RZC83616">
    <property type="protein sequence ID" value="RZC83616"/>
    <property type="gene ID" value="C5167_046399"/>
</dbReference>
<dbReference type="Pfam" id="PF00069">
    <property type="entry name" value="Pkinase"/>
    <property type="match status" value="1"/>
</dbReference>
<dbReference type="PANTHER" id="PTHR27001">
    <property type="entry name" value="OS01G0253100 PROTEIN"/>
    <property type="match status" value="1"/>
</dbReference>
<accession>A0A4Y7LEF4</accession>
<gene>
    <name evidence="4" type="ORF">C5167_046399</name>
</gene>
<proteinExistence type="predicted"/>
<feature type="domain" description="Protein kinase" evidence="3">
    <location>
        <begin position="1"/>
        <end position="232"/>
    </location>
</feature>